<protein>
    <submittedName>
        <fullName evidence="1">Transferase hexapeptide repeat containing protein</fullName>
    </submittedName>
</protein>
<sequence length="180" mass="18836">MFLPRGVLVEYQFPCVIDRVSRAEGVYIAPQALVCGAVELAADVSVWPMTVIRGDKGLIRIGAGCNIQDGSILHADPDAWLTIGAGVSIGHGAIVHGCTVGDDVLIGMGAVILNHAQIGRGSLIGARALVTEGMIVPPNSLVLGIPGKIRPLDDAHLERIRRTAENYIALKNAYLAAAQG</sequence>
<evidence type="ECO:0000313" key="1">
    <source>
        <dbReference type="EMBL" id="ABX04879.1"/>
    </source>
</evidence>
<dbReference type="Proteomes" id="UP000000787">
    <property type="component" value="Chromosome"/>
</dbReference>
<dbReference type="SUPFAM" id="SSF51161">
    <property type="entry name" value="Trimeric LpxA-like enzymes"/>
    <property type="match status" value="1"/>
</dbReference>
<dbReference type="Pfam" id="PF00132">
    <property type="entry name" value="Hexapep"/>
    <property type="match status" value="1"/>
</dbReference>
<dbReference type="BioCyc" id="HAUR316274:GHYA-2267-MONOMER"/>
<dbReference type="CDD" id="cd04645">
    <property type="entry name" value="LbH_gamma_CA_like"/>
    <property type="match status" value="1"/>
</dbReference>
<dbReference type="KEGG" id="hau:Haur_2239"/>
<proteinExistence type="predicted"/>
<dbReference type="eggNOG" id="COG0663">
    <property type="taxonomic scope" value="Bacteria"/>
</dbReference>
<keyword evidence="1" id="KW-0808">Transferase</keyword>
<evidence type="ECO:0000313" key="2">
    <source>
        <dbReference type="Proteomes" id="UP000000787"/>
    </source>
</evidence>
<dbReference type="InterPro" id="IPR050484">
    <property type="entry name" value="Transf_Hexapept/Carb_Anhydrase"/>
</dbReference>
<reference evidence="1 2" key="1">
    <citation type="journal article" date="2011" name="Stand. Genomic Sci.">
        <title>Complete genome sequence of the filamentous gliding predatory bacterium Herpetosiphon aurantiacus type strain (114-95(T)).</title>
        <authorList>
            <person name="Kiss H."/>
            <person name="Nett M."/>
            <person name="Domin N."/>
            <person name="Martin K."/>
            <person name="Maresca J.A."/>
            <person name="Copeland A."/>
            <person name="Lapidus A."/>
            <person name="Lucas S."/>
            <person name="Berry K.W."/>
            <person name="Glavina Del Rio T."/>
            <person name="Dalin E."/>
            <person name="Tice H."/>
            <person name="Pitluck S."/>
            <person name="Richardson P."/>
            <person name="Bruce D."/>
            <person name="Goodwin L."/>
            <person name="Han C."/>
            <person name="Detter J.C."/>
            <person name="Schmutz J."/>
            <person name="Brettin T."/>
            <person name="Land M."/>
            <person name="Hauser L."/>
            <person name="Kyrpides N.C."/>
            <person name="Ivanova N."/>
            <person name="Goker M."/>
            <person name="Woyke T."/>
            <person name="Klenk H.P."/>
            <person name="Bryant D.A."/>
        </authorList>
    </citation>
    <scope>NUCLEOTIDE SEQUENCE [LARGE SCALE GENOMIC DNA]</scope>
    <source>
        <strain evidence="2">ATCC 23779 / DSM 785 / 114-95</strain>
    </source>
</reference>
<dbReference type="HOGENOM" id="CLU_064827_4_1_0"/>
<dbReference type="InterPro" id="IPR047324">
    <property type="entry name" value="LbH_gamma_CA-like"/>
</dbReference>
<dbReference type="PANTHER" id="PTHR13061">
    <property type="entry name" value="DYNACTIN SUBUNIT P25"/>
    <property type="match status" value="1"/>
</dbReference>
<dbReference type="Gene3D" id="2.160.10.10">
    <property type="entry name" value="Hexapeptide repeat proteins"/>
    <property type="match status" value="1"/>
</dbReference>
<dbReference type="PANTHER" id="PTHR13061:SF29">
    <property type="entry name" value="GAMMA CARBONIC ANHYDRASE-LIKE 1, MITOCHONDRIAL-RELATED"/>
    <property type="match status" value="1"/>
</dbReference>
<dbReference type="InterPro" id="IPR001451">
    <property type="entry name" value="Hexapep"/>
</dbReference>
<dbReference type="STRING" id="316274.Haur_2239"/>
<dbReference type="GO" id="GO:0016740">
    <property type="term" value="F:transferase activity"/>
    <property type="evidence" value="ECO:0007669"/>
    <property type="project" value="UniProtKB-KW"/>
</dbReference>
<name>A9AX71_HERA2</name>
<dbReference type="InParanoid" id="A9AX71"/>
<accession>A9AX71</accession>
<dbReference type="EMBL" id="CP000875">
    <property type="protein sequence ID" value="ABX04879.1"/>
    <property type="molecule type" value="Genomic_DNA"/>
</dbReference>
<dbReference type="InterPro" id="IPR011004">
    <property type="entry name" value="Trimer_LpxA-like_sf"/>
</dbReference>
<gene>
    <name evidence="1" type="ordered locus">Haur_2239</name>
</gene>
<dbReference type="AlphaFoldDB" id="A9AX71"/>
<organism evidence="1 2">
    <name type="scientific">Herpetosiphon aurantiacus (strain ATCC 23779 / DSM 785 / 114-95)</name>
    <dbReference type="NCBI Taxonomy" id="316274"/>
    <lineage>
        <taxon>Bacteria</taxon>
        <taxon>Bacillati</taxon>
        <taxon>Chloroflexota</taxon>
        <taxon>Chloroflexia</taxon>
        <taxon>Herpetosiphonales</taxon>
        <taxon>Herpetosiphonaceae</taxon>
        <taxon>Herpetosiphon</taxon>
    </lineage>
</organism>
<keyword evidence="2" id="KW-1185">Reference proteome</keyword>